<organism evidence="2 3">
    <name type="scientific">Chitinophaga dinghuensis</name>
    <dbReference type="NCBI Taxonomy" id="1539050"/>
    <lineage>
        <taxon>Bacteria</taxon>
        <taxon>Pseudomonadati</taxon>
        <taxon>Bacteroidota</taxon>
        <taxon>Chitinophagia</taxon>
        <taxon>Chitinophagales</taxon>
        <taxon>Chitinophagaceae</taxon>
        <taxon>Chitinophaga</taxon>
    </lineage>
</organism>
<feature type="chain" id="PRO_5016357558" description="RHS repeat-associated protein" evidence="1">
    <location>
        <begin position="23"/>
        <end position="348"/>
    </location>
</feature>
<dbReference type="Gene3D" id="2.180.10.10">
    <property type="entry name" value="RHS repeat-associated core"/>
    <property type="match status" value="1"/>
</dbReference>
<dbReference type="Proteomes" id="UP000249819">
    <property type="component" value="Unassembled WGS sequence"/>
</dbReference>
<keyword evidence="1" id="KW-0732">Signal</keyword>
<evidence type="ECO:0008006" key="4">
    <source>
        <dbReference type="Google" id="ProtNLM"/>
    </source>
</evidence>
<dbReference type="AlphaFoldDB" id="A0A327W660"/>
<gene>
    <name evidence="2" type="ORF">CLV59_103626</name>
</gene>
<proteinExistence type="predicted"/>
<evidence type="ECO:0000313" key="3">
    <source>
        <dbReference type="Proteomes" id="UP000249819"/>
    </source>
</evidence>
<accession>A0A327W660</accession>
<evidence type="ECO:0000256" key="1">
    <source>
        <dbReference type="SAM" id="SignalP"/>
    </source>
</evidence>
<dbReference type="RefSeq" id="WP_146616175.1">
    <property type="nucleotide sequence ID" value="NZ_QLMA01000003.1"/>
</dbReference>
<feature type="signal peptide" evidence="1">
    <location>
        <begin position="1"/>
        <end position="22"/>
    </location>
</feature>
<dbReference type="OrthoDB" id="639052at2"/>
<name>A0A327W660_9BACT</name>
<sequence length="348" mass="38664">MKQLLMIGIFFSSFLCIMTAHAQEDNPFKSIGKKAKVHTLSRGKYVESFDMDSIQRVGSVLINIRTREIVALLDTDSLLKKASDNSSASRWYSIDPLADKFANWSPYHFSYDNPVSFKDPDGRAAEWVPDIQINKDKNGKEVSGQIVVKMEKGDNAKTLSTYLGVDAKKAEQLMSTMSKDGTIKLTNDVPGVAAINASVNDMITNSDNYSHNFFTANQLFESNYNCWTCALSVTQGQTPDFSNVTSESGFVNDIKNNYTNVSNNPSQFRFGKTAISFGFKQDFGLGDPKITHGAVYLGTSRDGTVYVWTKDGMYYPPRIATLNATTSKYDPVMGVNGEKDKGYYNPVR</sequence>
<dbReference type="EMBL" id="QLMA01000003">
    <property type="protein sequence ID" value="RAJ83655.1"/>
    <property type="molecule type" value="Genomic_DNA"/>
</dbReference>
<comment type="caution">
    <text evidence="2">The sequence shown here is derived from an EMBL/GenBank/DDBJ whole genome shotgun (WGS) entry which is preliminary data.</text>
</comment>
<keyword evidence="3" id="KW-1185">Reference proteome</keyword>
<protein>
    <recommendedName>
        <fullName evidence="4">RHS repeat-associated protein</fullName>
    </recommendedName>
</protein>
<reference evidence="2 3" key="1">
    <citation type="submission" date="2018-06" db="EMBL/GenBank/DDBJ databases">
        <title>Genomic Encyclopedia of Archaeal and Bacterial Type Strains, Phase II (KMG-II): from individual species to whole genera.</title>
        <authorList>
            <person name="Goeker M."/>
        </authorList>
    </citation>
    <scope>NUCLEOTIDE SEQUENCE [LARGE SCALE GENOMIC DNA]</scope>
    <source>
        <strain evidence="2 3">DSM 29821</strain>
    </source>
</reference>
<evidence type="ECO:0000313" key="2">
    <source>
        <dbReference type="EMBL" id="RAJ83655.1"/>
    </source>
</evidence>